<name>A0A2W5T1R3_ANCNO</name>
<dbReference type="AlphaFoldDB" id="A0A2W5T1R3"/>
<proteinExistence type="predicted"/>
<sequence length="67" mass="7341">MSTEPETSADSALKLKIEHRAYEIWVDEGSPNGCDLEHWLRAEAEVTSTEPESKRVPKSAAAAKKAS</sequence>
<protein>
    <recommendedName>
        <fullName evidence="4">DUF2934 domain-containing protein</fullName>
    </recommendedName>
</protein>
<accession>A0A2W5T1R3</accession>
<evidence type="ECO:0000313" key="2">
    <source>
        <dbReference type="EMBL" id="PZQ85443.1"/>
    </source>
</evidence>
<evidence type="ECO:0008006" key="4">
    <source>
        <dbReference type="Google" id="ProtNLM"/>
    </source>
</evidence>
<feature type="region of interest" description="Disordered" evidence="1">
    <location>
        <begin position="45"/>
        <end position="67"/>
    </location>
</feature>
<dbReference type="Pfam" id="PF11154">
    <property type="entry name" value="DUF2934"/>
    <property type="match status" value="1"/>
</dbReference>
<dbReference type="EMBL" id="QFQD01000003">
    <property type="protein sequence ID" value="PZQ85443.1"/>
    <property type="molecule type" value="Genomic_DNA"/>
</dbReference>
<feature type="compositionally biased region" description="Low complexity" evidence="1">
    <location>
        <begin position="58"/>
        <end position="67"/>
    </location>
</feature>
<dbReference type="InterPro" id="IPR021327">
    <property type="entry name" value="DUF2934"/>
</dbReference>
<evidence type="ECO:0000313" key="3">
    <source>
        <dbReference type="Proteomes" id="UP000248887"/>
    </source>
</evidence>
<dbReference type="Proteomes" id="UP000248887">
    <property type="component" value="Unassembled WGS sequence"/>
</dbReference>
<evidence type="ECO:0000256" key="1">
    <source>
        <dbReference type="SAM" id="MobiDB-lite"/>
    </source>
</evidence>
<comment type="caution">
    <text evidence="2">The sequence shown here is derived from an EMBL/GenBank/DDBJ whole genome shotgun (WGS) entry which is preliminary data.</text>
</comment>
<reference evidence="2 3" key="1">
    <citation type="submission" date="2017-08" db="EMBL/GenBank/DDBJ databases">
        <title>Infants hospitalized years apart are colonized by the same room-sourced microbial strains.</title>
        <authorList>
            <person name="Brooks B."/>
            <person name="Olm M.R."/>
            <person name="Firek B.A."/>
            <person name="Baker R."/>
            <person name="Thomas B.C."/>
            <person name="Morowitz M.J."/>
            <person name="Banfield J.F."/>
        </authorList>
    </citation>
    <scope>NUCLEOTIDE SEQUENCE [LARGE SCALE GENOMIC DNA]</scope>
    <source>
        <strain evidence="2">S2_005_001_R2_27</strain>
    </source>
</reference>
<organism evidence="2 3">
    <name type="scientific">Ancylobacter novellus</name>
    <name type="common">Thiobacillus novellus</name>
    <dbReference type="NCBI Taxonomy" id="921"/>
    <lineage>
        <taxon>Bacteria</taxon>
        <taxon>Pseudomonadati</taxon>
        <taxon>Pseudomonadota</taxon>
        <taxon>Alphaproteobacteria</taxon>
        <taxon>Hyphomicrobiales</taxon>
        <taxon>Xanthobacteraceae</taxon>
        <taxon>Ancylobacter</taxon>
    </lineage>
</organism>
<gene>
    <name evidence="2" type="ORF">DI549_01850</name>
</gene>